<name>A0ABV1PMM9_9ENTR</name>
<protein>
    <submittedName>
        <fullName evidence="1">Uncharacterized protein</fullName>
    </submittedName>
</protein>
<dbReference type="Proteomes" id="UP001447374">
    <property type="component" value="Unassembled WGS sequence"/>
</dbReference>
<evidence type="ECO:0000313" key="2">
    <source>
        <dbReference type="Proteomes" id="UP001447374"/>
    </source>
</evidence>
<dbReference type="EMBL" id="JBEHGX010000004">
    <property type="protein sequence ID" value="MER0126088.1"/>
    <property type="molecule type" value="Genomic_DNA"/>
</dbReference>
<sequence>MVNAISWRHPFNEAFGDGIVFRLFETAGIAYAVGFEHIKTMHELLTKGVDIYHACPDFLFPVNGVWTVIFDRIDPLTQQLYGYQHVEHTGVMGGRVLFNVASIIFDHYTVSCAAAYVFSAANDCENQRKTDLTELYSALLGLDGHPRSRLFQRFDGWCAWSDTAIGGRSYVVTTKSYKSL</sequence>
<accession>A0ABV1PMM9</accession>
<organism evidence="1 2">
    <name type="scientific">Franconibacter daqui</name>
    <dbReference type="NCBI Taxonomy" id="2047724"/>
    <lineage>
        <taxon>Bacteria</taxon>
        <taxon>Pseudomonadati</taxon>
        <taxon>Pseudomonadota</taxon>
        <taxon>Gammaproteobacteria</taxon>
        <taxon>Enterobacterales</taxon>
        <taxon>Enterobacteriaceae</taxon>
        <taxon>Franconibacter</taxon>
    </lineage>
</organism>
<evidence type="ECO:0000313" key="1">
    <source>
        <dbReference type="EMBL" id="MER0126088.1"/>
    </source>
</evidence>
<keyword evidence="2" id="KW-1185">Reference proteome</keyword>
<comment type="caution">
    <text evidence="1">The sequence shown here is derived from an EMBL/GenBank/DDBJ whole genome shotgun (WGS) entry which is preliminary data.</text>
</comment>
<reference evidence="1 2" key="1">
    <citation type="submission" date="2024-06" db="EMBL/GenBank/DDBJ databases">
        <title>Fanconibacter daqui strain Q02 whole shotgun sequencing project.</title>
        <authorList>
            <person name="Rodrigues J.W.A."/>
            <person name="Viana L.C."/>
            <person name="Vieira E.C."/>
            <person name="Souza F.O.L."/>
            <person name="Alegria O.C."/>
            <person name="Patroca S."/>
            <person name="Cruz A.C.R."/>
            <person name="Nunes A.R.C."/>
        </authorList>
    </citation>
    <scope>NUCLEOTIDE SEQUENCE [LARGE SCALE GENOMIC DNA]</scope>
    <source>
        <strain evidence="1 2">Q02</strain>
    </source>
</reference>
<dbReference type="RefSeq" id="WP_125454202.1">
    <property type="nucleotide sequence ID" value="NZ_BMKJ01000001.1"/>
</dbReference>
<proteinExistence type="predicted"/>
<gene>
    <name evidence="1" type="ORF">ABQG75_10145</name>
</gene>